<organism evidence="2 3">
    <name type="scientific">Streptomyces lannensis</name>
    <dbReference type="NCBI Taxonomy" id="766498"/>
    <lineage>
        <taxon>Bacteria</taxon>
        <taxon>Bacillati</taxon>
        <taxon>Actinomycetota</taxon>
        <taxon>Actinomycetes</taxon>
        <taxon>Kitasatosporales</taxon>
        <taxon>Streptomycetaceae</taxon>
        <taxon>Streptomyces</taxon>
    </lineage>
</organism>
<evidence type="ECO:0000313" key="3">
    <source>
        <dbReference type="Proteomes" id="UP001501563"/>
    </source>
</evidence>
<keyword evidence="3" id="KW-1185">Reference proteome</keyword>
<accession>A0ABP7KMC0</accession>
<keyword evidence="1" id="KW-0812">Transmembrane</keyword>
<dbReference type="Proteomes" id="UP001501563">
    <property type="component" value="Unassembled WGS sequence"/>
</dbReference>
<protein>
    <submittedName>
        <fullName evidence="2">Uncharacterized protein</fullName>
    </submittedName>
</protein>
<feature type="transmembrane region" description="Helical" evidence="1">
    <location>
        <begin position="126"/>
        <end position="145"/>
    </location>
</feature>
<sequence>MQIGGVPPECVRYPTPMTPESIANAAATVVASLGTFIGIASRRKRWRNDIRENLSLAEELEKNALLRDQTPAVAWINTKIALDVARLSGQSFKTPKKPIPWGSVVFSSLVAAGFGYWAYWLNSREFVWYSIFPGVVAFLMLLSAYGSFLNREILPDSGSELPEGAVPVHSEDASERIARTLTLAAMGADERYDDDGQLGTAFRFVAHVMAGEFDEAADLADANWLLCRIQAWLWNNRTRFGGDLDNLAGLADAMLQNRRDHELWGDFTDSEITGFRDAWGYLDPEELGGASRRRRVARDYDLVVLAPVGDSGGYYVNSATIVPGALTFLMRRHEGRWVLASHLTTAPPTPGFPPAWWVVDDPSVEELQD</sequence>
<feature type="transmembrane region" description="Helical" evidence="1">
    <location>
        <begin position="22"/>
        <end position="41"/>
    </location>
</feature>
<name>A0ABP7KMC0_9ACTN</name>
<keyword evidence="1" id="KW-0472">Membrane</keyword>
<reference evidence="3" key="1">
    <citation type="journal article" date="2019" name="Int. J. Syst. Evol. Microbiol.">
        <title>The Global Catalogue of Microorganisms (GCM) 10K type strain sequencing project: providing services to taxonomists for standard genome sequencing and annotation.</title>
        <authorList>
            <consortium name="The Broad Institute Genomics Platform"/>
            <consortium name="The Broad Institute Genome Sequencing Center for Infectious Disease"/>
            <person name="Wu L."/>
            <person name="Ma J."/>
        </authorList>
    </citation>
    <scope>NUCLEOTIDE SEQUENCE [LARGE SCALE GENOMIC DNA]</scope>
    <source>
        <strain evidence="3">JCM 16578</strain>
    </source>
</reference>
<evidence type="ECO:0000313" key="2">
    <source>
        <dbReference type="EMBL" id="GAA3882597.1"/>
    </source>
</evidence>
<dbReference type="EMBL" id="BAAAZA010000018">
    <property type="protein sequence ID" value="GAA3882597.1"/>
    <property type="molecule type" value="Genomic_DNA"/>
</dbReference>
<proteinExistence type="predicted"/>
<comment type="caution">
    <text evidence="2">The sequence shown here is derived from an EMBL/GenBank/DDBJ whole genome shotgun (WGS) entry which is preliminary data.</text>
</comment>
<gene>
    <name evidence="2" type="ORF">GCM10022207_56870</name>
</gene>
<feature type="transmembrane region" description="Helical" evidence="1">
    <location>
        <begin position="99"/>
        <end position="120"/>
    </location>
</feature>
<evidence type="ECO:0000256" key="1">
    <source>
        <dbReference type="SAM" id="Phobius"/>
    </source>
</evidence>
<keyword evidence="1" id="KW-1133">Transmembrane helix</keyword>